<evidence type="ECO:0000313" key="4">
    <source>
        <dbReference type="Proteomes" id="UP000181951"/>
    </source>
</evidence>
<dbReference type="Proteomes" id="UP000181951">
    <property type="component" value="Unassembled WGS sequence"/>
</dbReference>
<evidence type="ECO:0000256" key="1">
    <source>
        <dbReference type="SAM" id="MobiDB-lite"/>
    </source>
</evidence>
<proteinExistence type="predicted"/>
<feature type="transmembrane region" description="Helical" evidence="2">
    <location>
        <begin position="114"/>
        <end position="138"/>
    </location>
</feature>
<sequence>MTGDESRGAAGPTAGDAEGRTAGEVRGRAERVGVTELPDAAARSDAVGQVGRGWFRRPGRPAEVLLPEARWRRWVLIAPGLAVLGFVLLVATAVLDDRHGKRASALCHQLPVPWALFVGAWASLVCGVAAMAVCALFFRAARRAGRHGAECWQGTAAVCICVADVLVVIFQAVAVYGVHAEAGEAYWSCAGAGARALSAVLGG</sequence>
<feature type="transmembrane region" description="Helical" evidence="2">
    <location>
        <begin position="74"/>
        <end position="94"/>
    </location>
</feature>
<name>A0A1H8R107_9ACTN</name>
<keyword evidence="2" id="KW-0812">Transmembrane</keyword>
<dbReference type="EMBL" id="FODD01000032">
    <property type="protein sequence ID" value="SEO59808.1"/>
    <property type="molecule type" value="Genomic_DNA"/>
</dbReference>
<evidence type="ECO:0000313" key="3">
    <source>
        <dbReference type="EMBL" id="SEO59808.1"/>
    </source>
</evidence>
<dbReference type="OrthoDB" id="9985406at2"/>
<feature type="compositionally biased region" description="Basic and acidic residues" evidence="1">
    <location>
        <begin position="17"/>
        <end position="29"/>
    </location>
</feature>
<keyword evidence="4" id="KW-1185">Reference proteome</keyword>
<keyword evidence="2" id="KW-0472">Membrane</keyword>
<organism evidence="3 4">
    <name type="scientific">Actinacidiphila rubida</name>
    <dbReference type="NCBI Taxonomy" id="310780"/>
    <lineage>
        <taxon>Bacteria</taxon>
        <taxon>Bacillati</taxon>
        <taxon>Actinomycetota</taxon>
        <taxon>Actinomycetes</taxon>
        <taxon>Kitasatosporales</taxon>
        <taxon>Streptomycetaceae</taxon>
        <taxon>Actinacidiphila</taxon>
    </lineage>
</organism>
<feature type="region of interest" description="Disordered" evidence="1">
    <location>
        <begin position="1"/>
        <end position="29"/>
    </location>
</feature>
<evidence type="ECO:0000256" key="2">
    <source>
        <dbReference type="SAM" id="Phobius"/>
    </source>
</evidence>
<gene>
    <name evidence="3" type="ORF">SAMN05216267_103236</name>
</gene>
<reference evidence="3 4" key="1">
    <citation type="submission" date="2016-10" db="EMBL/GenBank/DDBJ databases">
        <authorList>
            <person name="de Groot N.N."/>
        </authorList>
    </citation>
    <scope>NUCLEOTIDE SEQUENCE [LARGE SCALE GENOMIC DNA]</scope>
    <source>
        <strain evidence="3 4">CGMCC 4.2026</strain>
    </source>
</reference>
<accession>A0A1H8R107</accession>
<protein>
    <submittedName>
        <fullName evidence="3">Uncharacterized protein</fullName>
    </submittedName>
</protein>
<keyword evidence="2" id="KW-1133">Transmembrane helix</keyword>
<dbReference type="RefSeq" id="WP_075017774.1">
    <property type="nucleotide sequence ID" value="NZ_FODD01000032.1"/>
</dbReference>
<dbReference type="STRING" id="310780.SAMN05216267_103236"/>
<dbReference type="AlphaFoldDB" id="A0A1H8R107"/>